<dbReference type="GO" id="GO:0003723">
    <property type="term" value="F:RNA binding"/>
    <property type="evidence" value="ECO:0007669"/>
    <property type="project" value="UniProtKB-KW"/>
</dbReference>
<evidence type="ECO:0000259" key="11">
    <source>
        <dbReference type="Pfam" id="PF21974"/>
    </source>
</evidence>
<dbReference type="GO" id="GO:0005737">
    <property type="term" value="C:cytoplasm"/>
    <property type="evidence" value="ECO:0007669"/>
    <property type="project" value="UniProtKB-SubCell"/>
</dbReference>
<keyword evidence="9" id="KW-0539">Nucleus</keyword>
<feature type="compositionally biased region" description="Basic and acidic residues" evidence="10">
    <location>
        <begin position="13"/>
        <end position="47"/>
    </location>
</feature>
<name>A0A6I8T3V5_AEDAE</name>
<evidence type="ECO:0000313" key="13">
    <source>
        <dbReference type="Proteomes" id="UP000008820"/>
    </source>
</evidence>
<dbReference type="GO" id="GO:0061015">
    <property type="term" value="P:snRNA import into nucleus"/>
    <property type="evidence" value="ECO:0007669"/>
    <property type="project" value="InterPro"/>
</dbReference>
<evidence type="ECO:0000256" key="9">
    <source>
        <dbReference type="ARBA" id="ARBA00023242"/>
    </source>
</evidence>
<dbReference type="GO" id="GO:0005634">
    <property type="term" value="C:nucleus"/>
    <property type="evidence" value="ECO:0007669"/>
    <property type="project" value="UniProtKB-SubCell"/>
</dbReference>
<dbReference type="FunCoup" id="A0A6I8T3V5">
    <property type="interactions" value="894"/>
</dbReference>
<organism evidence="12 13">
    <name type="scientific">Aedes aegypti</name>
    <name type="common">Yellowfever mosquito</name>
    <name type="synonym">Culex aegypti</name>
    <dbReference type="NCBI Taxonomy" id="7159"/>
    <lineage>
        <taxon>Eukaryota</taxon>
        <taxon>Metazoa</taxon>
        <taxon>Ecdysozoa</taxon>
        <taxon>Arthropoda</taxon>
        <taxon>Hexapoda</taxon>
        <taxon>Insecta</taxon>
        <taxon>Pterygota</taxon>
        <taxon>Neoptera</taxon>
        <taxon>Endopterygota</taxon>
        <taxon>Diptera</taxon>
        <taxon>Nematocera</taxon>
        <taxon>Culicoidea</taxon>
        <taxon>Culicidae</taxon>
        <taxon>Culicinae</taxon>
        <taxon>Aedini</taxon>
        <taxon>Aedes</taxon>
        <taxon>Stegomyia</taxon>
    </lineage>
</organism>
<sequence>MTDSDESASRFTDLYKNKSRGKEQHQSERRRTLLEEQKRLRQTEVDSSRPGLLELIEAENTESDCSSTDHQQLERRRFRPKVWFSKLYRDKVQLSEWMYEKPDDLENWFLVPCPVGIRCLLVIRKGLAVAYRKDGRSITRFSTRLGKKQRVTVLDCFMTKSRIFYALDLLVYNEMDLVQWECQFRFQWLRSKMEEDNLQKRFCTAMENPWELELIPTMDFKSPGQVEQCLSKYPMFPDTPLDGLLFYHKESNYIYGRTPLVTWLFPFMVPEVLGSEWGHLLNHQYLQKIPDSYQDLGHRAYMDEFDAKLAKKRSRRVNGRICHMEEGEEDGQDELAIWEEMEAIPVEDDGYADDDWQQKELDQIRRLEMEG</sequence>
<accession>A0A6I8T3V5</accession>
<evidence type="ECO:0000256" key="2">
    <source>
        <dbReference type="ARBA" id="ARBA00004123"/>
    </source>
</evidence>
<protein>
    <recommendedName>
        <fullName evidence="5">Snurportin-1</fullName>
    </recommendedName>
</protein>
<dbReference type="PANTHER" id="PTHR13403">
    <property type="entry name" value="SNURPORTIN1 RNUT1 PROTEIN RNA, U TRANSPORTER 1"/>
    <property type="match status" value="1"/>
</dbReference>
<feature type="domain" description="Snurportin-1 m3G cap-binding" evidence="11">
    <location>
        <begin position="92"/>
        <end position="266"/>
    </location>
</feature>
<dbReference type="InterPro" id="IPR047857">
    <property type="entry name" value="Snurportin1_C"/>
</dbReference>
<evidence type="ECO:0000256" key="4">
    <source>
        <dbReference type="ARBA" id="ARBA00007540"/>
    </source>
</evidence>
<dbReference type="EnsemblMetazoa" id="AAEL000724-RC">
    <property type="protein sequence ID" value="AAEL000724-PC"/>
    <property type="gene ID" value="AAEL000724"/>
</dbReference>
<comment type="subcellular location">
    <subcellularLocation>
        <location evidence="3">Cytoplasm</location>
    </subcellularLocation>
    <subcellularLocation>
        <location evidence="2">Nucleus</location>
    </subcellularLocation>
</comment>
<dbReference type="Pfam" id="PF21974">
    <property type="entry name" value="SPN1_m3Gcap_bd"/>
    <property type="match status" value="1"/>
</dbReference>
<comment type="similarity">
    <text evidence="4">Belongs to the snurportin family.</text>
</comment>
<dbReference type="InParanoid" id="A0A6I8T3V5"/>
<gene>
    <name evidence="12" type="primary">5566296</name>
</gene>
<dbReference type="SUPFAM" id="SSF56091">
    <property type="entry name" value="DNA ligase/mRNA capping enzyme, catalytic domain"/>
    <property type="match status" value="1"/>
</dbReference>
<keyword evidence="6" id="KW-0813">Transport</keyword>
<dbReference type="CDD" id="cd09232">
    <property type="entry name" value="Snurportin-1_C"/>
    <property type="match status" value="1"/>
</dbReference>
<proteinExistence type="inferred from homology"/>
<dbReference type="PANTHER" id="PTHR13403:SF6">
    <property type="entry name" value="SNURPORTIN-1"/>
    <property type="match status" value="1"/>
</dbReference>
<feature type="region of interest" description="Disordered" evidence="10">
    <location>
        <begin position="1"/>
        <end position="48"/>
    </location>
</feature>
<evidence type="ECO:0000256" key="7">
    <source>
        <dbReference type="ARBA" id="ARBA00022490"/>
    </source>
</evidence>
<dbReference type="Proteomes" id="UP000008820">
    <property type="component" value="Chromosome 2"/>
</dbReference>
<reference evidence="12 13" key="1">
    <citation type="submission" date="2017-06" db="EMBL/GenBank/DDBJ databases">
        <title>Aedes aegypti genome working group (AGWG) sequencing and assembly.</title>
        <authorList>
            <consortium name="Aedes aegypti Genome Working Group (AGWG)"/>
            <person name="Matthews B.J."/>
        </authorList>
    </citation>
    <scope>NUCLEOTIDE SEQUENCE [LARGE SCALE GENOMIC DNA]</scope>
    <source>
        <strain evidence="12 13">LVP_AGWG</strain>
    </source>
</reference>
<keyword evidence="7" id="KW-0963">Cytoplasm</keyword>
<evidence type="ECO:0000256" key="1">
    <source>
        <dbReference type="ARBA" id="ARBA00003975"/>
    </source>
</evidence>
<evidence type="ECO:0000256" key="6">
    <source>
        <dbReference type="ARBA" id="ARBA00022448"/>
    </source>
</evidence>
<dbReference type="Gene3D" id="3.30.470.30">
    <property type="entry name" value="DNA ligase/mRNA capping enzyme"/>
    <property type="match status" value="1"/>
</dbReference>
<keyword evidence="13" id="KW-1185">Reference proteome</keyword>
<evidence type="ECO:0000256" key="3">
    <source>
        <dbReference type="ARBA" id="ARBA00004496"/>
    </source>
</evidence>
<dbReference type="InterPro" id="IPR017336">
    <property type="entry name" value="Snurportin-1"/>
</dbReference>
<dbReference type="AlphaFoldDB" id="A0A6I8T3V5"/>
<evidence type="ECO:0000256" key="8">
    <source>
        <dbReference type="ARBA" id="ARBA00022884"/>
    </source>
</evidence>
<dbReference type="OrthoDB" id="5860246at2759"/>
<comment type="function">
    <text evidence="1">Functions as an U snRNP-specific nuclear import adapter. Involved in the trimethylguanosine (m3G)-cap-dependent nuclear import of U snRNPs. Binds specifically to the terminal m3G-cap U snRNAs.</text>
</comment>
<evidence type="ECO:0000256" key="10">
    <source>
        <dbReference type="SAM" id="MobiDB-lite"/>
    </source>
</evidence>
<evidence type="ECO:0000256" key="5">
    <source>
        <dbReference type="ARBA" id="ARBA00016034"/>
    </source>
</evidence>
<keyword evidence="8" id="KW-0694">RNA-binding</keyword>
<evidence type="ECO:0000313" key="12">
    <source>
        <dbReference type="EnsemblMetazoa" id="AAEL000724-PC"/>
    </source>
</evidence>
<reference evidence="12" key="2">
    <citation type="submission" date="2020-05" db="UniProtKB">
        <authorList>
            <consortium name="EnsemblMetazoa"/>
        </authorList>
    </citation>
    <scope>IDENTIFICATION</scope>
    <source>
        <strain evidence="12">LVP_AGWG</strain>
    </source>
</reference>